<sequence length="1005" mass="107839">MIKLAPRLLTAVLTNLMMVGMGNAYDHYKGDVLKQQDVKSSSTVERSLDNIFQDPRESNHGTISTQEQLNEATTAHSAESSPSATSSKSAKTNPPTMSLTSPLKAVVKSYTLDVDFQTGSSININHDDVHDQLQLDSKPEPFNFIWVACSSRGTIVKVDTLTGAILGEYKSAPRTDGNPSRTTVDKDGSVWLSNRKDIGPNVRGTIVHIGLLENNQCEDRNKDNVIQTSTGLGDIKAWAEGGTRGVQFADDECIVHYTEVSSRGTRHLSIDADNNVWVSGSSNKAFDKVKGGRYDNVDAAGKHSGDILESFPSLHGPLQMAQLGRLYAPEEHWHTHGYGMAQGCVVDKNDDVWVAHSSGNSVGHIKNDGTFVGRVTVGSTPTGVAVDKEGKIWATNLSSSTLSRIDPALGQLNEETTTAHSAESSPSATSGKSGKLTKQPTMSPTKAVVKIYTFDVDFDEGSLINVNHDDVHDQLQLDSTSEPFNFIWVACSNRGTVVKVDTVTGTILGEYRSAPRTDGSPSRTTVDKDGSVWLSNRNNIGPNAGNGTIVHIGLLENNQCEDRNGDNVIQTSTGLGDIKPWADANGTRGIQTADDECIVHYTEVSSTGTRHLSIDANNNVWVSGYWNKAFDKVKGGRYDNVDADGKHSGDILESFPSVGFGGYGGLMDPDGFIWSARPLLRWDTSKPLIPGAVNNGDPAGDSIGPLPDGKNWAGQWGGQYYPDSYGLCIDSQGNVWSTEWTGLSSGIHKYKSDGTHIANYTHGFNGAQGCVVGLDDDVWVAHSLWGATVGRIANDGTYKGNVPVGNAPTGVAVDKAGKVWSTNLDSSTLSRIDPTLGIAGQVDLTVDLGPDCNPYNYGDMTGSTNIAPPNTGSWTVMYDYGSVLATWGGMNIEWTAETPGDSSVTVKVRSKEADPWVTVTNGQNLSSLTGQYLHVQVNFSRDTTCDTASPLLKDLSIVLVAPTPSKASKSKSKSQLRTLQPTKQPTSEPDNGHAKEKGEQQEVIR</sequence>
<feature type="region of interest" description="Disordered" evidence="1">
    <location>
        <begin position="963"/>
        <end position="1005"/>
    </location>
</feature>
<keyword evidence="2" id="KW-0732">Signal</keyword>
<feature type="region of interest" description="Disordered" evidence="1">
    <location>
        <begin position="415"/>
        <end position="441"/>
    </location>
</feature>
<feature type="signal peptide" evidence="2">
    <location>
        <begin position="1"/>
        <end position="24"/>
    </location>
</feature>
<dbReference type="SUPFAM" id="SSF63829">
    <property type="entry name" value="Calcium-dependent phosphotriesterase"/>
    <property type="match status" value="2"/>
</dbReference>
<feature type="region of interest" description="Disordered" evidence="1">
    <location>
        <begin position="40"/>
        <end position="99"/>
    </location>
</feature>
<feature type="compositionally biased region" description="Polar residues" evidence="1">
    <location>
        <begin position="60"/>
        <end position="69"/>
    </location>
</feature>
<feature type="compositionally biased region" description="Low complexity" evidence="1">
    <location>
        <begin position="70"/>
        <end position="94"/>
    </location>
</feature>
<dbReference type="PANTHER" id="PTHR40274">
    <property type="entry name" value="VIRGINIAMYCIN B LYASE"/>
    <property type="match status" value="1"/>
</dbReference>
<dbReference type="InterPro" id="IPR051344">
    <property type="entry name" value="Vgb"/>
</dbReference>
<evidence type="ECO:0000313" key="3">
    <source>
        <dbReference type="EMBL" id="KAL3756914.1"/>
    </source>
</evidence>
<comment type="caution">
    <text evidence="3">The sequence shown here is derived from an EMBL/GenBank/DDBJ whole genome shotgun (WGS) entry which is preliminary data.</text>
</comment>
<name>A0ABD3M2F0_9STRA</name>
<dbReference type="AlphaFoldDB" id="A0ABD3M2F0"/>
<feature type="compositionally biased region" description="Polar residues" evidence="1">
    <location>
        <begin position="975"/>
        <end position="989"/>
    </location>
</feature>
<proteinExistence type="predicted"/>
<dbReference type="InterPro" id="IPR011042">
    <property type="entry name" value="6-blade_b-propeller_TolB-like"/>
</dbReference>
<organism evidence="3 4">
    <name type="scientific">Discostella pseudostelligera</name>
    <dbReference type="NCBI Taxonomy" id="259834"/>
    <lineage>
        <taxon>Eukaryota</taxon>
        <taxon>Sar</taxon>
        <taxon>Stramenopiles</taxon>
        <taxon>Ochrophyta</taxon>
        <taxon>Bacillariophyta</taxon>
        <taxon>Coscinodiscophyceae</taxon>
        <taxon>Thalassiosirophycidae</taxon>
        <taxon>Stephanodiscales</taxon>
        <taxon>Stephanodiscaceae</taxon>
        <taxon>Discostella</taxon>
    </lineage>
</organism>
<dbReference type="Gene3D" id="2.130.10.10">
    <property type="entry name" value="YVTN repeat-like/Quinoprotein amine dehydrogenase"/>
    <property type="match status" value="1"/>
</dbReference>
<feature type="chain" id="PRO_5044764631" evidence="2">
    <location>
        <begin position="25"/>
        <end position="1005"/>
    </location>
</feature>
<dbReference type="InterPro" id="IPR015943">
    <property type="entry name" value="WD40/YVTN_repeat-like_dom_sf"/>
</dbReference>
<keyword evidence="4" id="KW-1185">Reference proteome</keyword>
<dbReference type="EMBL" id="JALLBG020000286">
    <property type="protein sequence ID" value="KAL3756914.1"/>
    <property type="molecule type" value="Genomic_DNA"/>
</dbReference>
<evidence type="ECO:0000256" key="2">
    <source>
        <dbReference type="SAM" id="SignalP"/>
    </source>
</evidence>
<evidence type="ECO:0000313" key="4">
    <source>
        <dbReference type="Proteomes" id="UP001530293"/>
    </source>
</evidence>
<dbReference type="SUPFAM" id="SSF101898">
    <property type="entry name" value="NHL repeat"/>
    <property type="match status" value="1"/>
</dbReference>
<evidence type="ECO:0000256" key="1">
    <source>
        <dbReference type="SAM" id="MobiDB-lite"/>
    </source>
</evidence>
<accession>A0ABD3M2F0</accession>
<dbReference type="PANTHER" id="PTHR40274:SF3">
    <property type="entry name" value="VIRGINIAMYCIN B LYASE"/>
    <property type="match status" value="1"/>
</dbReference>
<reference evidence="3 4" key="1">
    <citation type="submission" date="2024-10" db="EMBL/GenBank/DDBJ databases">
        <title>Updated reference genomes for cyclostephanoid diatoms.</title>
        <authorList>
            <person name="Roberts W.R."/>
            <person name="Alverson A.J."/>
        </authorList>
    </citation>
    <scope>NUCLEOTIDE SEQUENCE [LARGE SCALE GENOMIC DNA]</scope>
    <source>
        <strain evidence="3 4">AJA232-27</strain>
    </source>
</reference>
<gene>
    <name evidence="3" type="ORF">ACHAWU_005918</name>
</gene>
<dbReference type="Proteomes" id="UP001530293">
    <property type="component" value="Unassembled WGS sequence"/>
</dbReference>
<dbReference type="Gene3D" id="2.120.10.30">
    <property type="entry name" value="TolB, C-terminal domain"/>
    <property type="match status" value="1"/>
</dbReference>
<feature type="compositionally biased region" description="Basic and acidic residues" evidence="1">
    <location>
        <begin position="990"/>
        <end position="1005"/>
    </location>
</feature>
<protein>
    <submittedName>
        <fullName evidence="3">Uncharacterized protein</fullName>
    </submittedName>
</protein>